<evidence type="ECO:0000256" key="2">
    <source>
        <dbReference type="ARBA" id="ARBA00022737"/>
    </source>
</evidence>
<evidence type="ECO:0000313" key="4">
    <source>
        <dbReference type="EMBL" id="KZV35657.1"/>
    </source>
</evidence>
<dbReference type="PANTHER" id="PTHR47939:SF13">
    <property type="entry name" value="OS03G0201400 PROTEIN"/>
    <property type="match status" value="1"/>
</dbReference>
<comment type="similarity">
    <text evidence="1">Belongs to the PPR family. P subfamily.</text>
</comment>
<dbReference type="OrthoDB" id="767661at2759"/>
<evidence type="ECO:0000256" key="3">
    <source>
        <dbReference type="PROSITE-ProRule" id="PRU00708"/>
    </source>
</evidence>
<dbReference type="EMBL" id="KV004521">
    <property type="protein sequence ID" value="KZV35657.1"/>
    <property type="molecule type" value="Genomic_DNA"/>
</dbReference>
<dbReference type="InterPro" id="IPR002885">
    <property type="entry name" value="PPR_rpt"/>
</dbReference>
<dbReference type="AlphaFoldDB" id="A0A2Z7BTQ8"/>
<name>A0A2Z7BTQ8_9LAMI</name>
<dbReference type="InterPro" id="IPR050667">
    <property type="entry name" value="PPR-containing_protein"/>
</dbReference>
<feature type="repeat" description="PPR" evidence="3">
    <location>
        <begin position="331"/>
        <end position="366"/>
    </location>
</feature>
<feature type="repeat" description="PPR" evidence="3">
    <location>
        <begin position="150"/>
        <end position="184"/>
    </location>
</feature>
<dbReference type="PANTHER" id="PTHR47939">
    <property type="entry name" value="MEMBRANE-ASSOCIATED SALT-INDUCIBLE PROTEIN-LIKE"/>
    <property type="match status" value="1"/>
</dbReference>
<dbReference type="InterPro" id="IPR011990">
    <property type="entry name" value="TPR-like_helical_dom_sf"/>
</dbReference>
<keyword evidence="2" id="KW-0677">Repeat</keyword>
<dbReference type="NCBIfam" id="TIGR00756">
    <property type="entry name" value="PPR"/>
    <property type="match status" value="5"/>
</dbReference>
<sequence>MSVRWPRILNPTQLSQILRGQKNPLKALEIFNKAKCRYPSYRHNGPVYAAMISILGGAGRLPEMKEVINQMKDDSCQCQDSLFAGIIKTYSNAGLFDEAISLFKSLREFNCVNFTESFNTLLEIMVKESKLEASYHVFLENFKGWEIKNRTRSLNLMISTLCEMKRADLALQILQEMRYQVCYPNRETYKILMRGLCEDGRVTEGTHLLYSMFWMISKKGCGADVTIYRKLLDTLCDKGEFQEAIKLLDKILRKGLKSQKKHRNLDFSFIQNEDESGIGRVKCLINEALVKGGVPSTDGYNAMAIDLYEEGRITEGDSVVQQMYLKSFRPSLEMFEAKVAALLTAGKVDEAIKVVEREMIENNCVPTFRLHNIVIKGLCNMGEALWALKYFEKASRKAGCVPNKEIYVSLVNGLCCDGKYMEASQMLEKMHINSFWPGAEVYNELIQGLCLIRKPYIAVLWLEEMLSQAKIPDTSVWCSLVSSVCYGNHHALVLAAGPEE</sequence>
<accession>A0A2Z7BTQ8</accession>
<protein>
    <recommendedName>
        <fullName evidence="6">Pentatricopeptide repeat-containing protein</fullName>
    </recommendedName>
</protein>
<feature type="repeat" description="PPR" evidence="3">
    <location>
        <begin position="224"/>
        <end position="258"/>
    </location>
</feature>
<organism evidence="4 5">
    <name type="scientific">Dorcoceras hygrometricum</name>
    <dbReference type="NCBI Taxonomy" id="472368"/>
    <lineage>
        <taxon>Eukaryota</taxon>
        <taxon>Viridiplantae</taxon>
        <taxon>Streptophyta</taxon>
        <taxon>Embryophyta</taxon>
        <taxon>Tracheophyta</taxon>
        <taxon>Spermatophyta</taxon>
        <taxon>Magnoliopsida</taxon>
        <taxon>eudicotyledons</taxon>
        <taxon>Gunneridae</taxon>
        <taxon>Pentapetalae</taxon>
        <taxon>asterids</taxon>
        <taxon>lamiids</taxon>
        <taxon>Lamiales</taxon>
        <taxon>Gesneriaceae</taxon>
        <taxon>Didymocarpoideae</taxon>
        <taxon>Trichosporeae</taxon>
        <taxon>Loxocarpinae</taxon>
        <taxon>Dorcoceras</taxon>
    </lineage>
</organism>
<dbReference type="Gene3D" id="1.25.40.10">
    <property type="entry name" value="Tetratricopeptide repeat domain"/>
    <property type="match status" value="4"/>
</dbReference>
<proteinExistence type="inferred from homology"/>
<evidence type="ECO:0008006" key="6">
    <source>
        <dbReference type="Google" id="ProtNLM"/>
    </source>
</evidence>
<feature type="repeat" description="PPR" evidence="3">
    <location>
        <begin position="403"/>
        <end position="437"/>
    </location>
</feature>
<dbReference type="Pfam" id="PF12854">
    <property type="entry name" value="PPR_1"/>
    <property type="match status" value="1"/>
</dbReference>
<dbReference type="Pfam" id="PF13041">
    <property type="entry name" value="PPR_2"/>
    <property type="match status" value="1"/>
</dbReference>
<dbReference type="Pfam" id="PF01535">
    <property type="entry name" value="PPR"/>
    <property type="match status" value="4"/>
</dbReference>
<reference evidence="4 5" key="1">
    <citation type="journal article" date="2015" name="Proc. Natl. Acad. Sci. U.S.A.">
        <title>The resurrection genome of Boea hygrometrica: A blueprint for survival of dehydration.</title>
        <authorList>
            <person name="Xiao L."/>
            <person name="Yang G."/>
            <person name="Zhang L."/>
            <person name="Yang X."/>
            <person name="Zhao S."/>
            <person name="Ji Z."/>
            <person name="Zhou Q."/>
            <person name="Hu M."/>
            <person name="Wang Y."/>
            <person name="Chen M."/>
            <person name="Xu Y."/>
            <person name="Jin H."/>
            <person name="Xiao X."/>
            <person name="Hu G."/>
            <person name="Bao F."/>
            <person name="Hu Y."/>
            <person name="Wan P."/>
            <person name="Li L."/>
            <person name="Deng X."/>
            <person name="Kuang T."/>
            <person name="Xiang C."/>
            <person name="Zhu J.K."/>
            <person name="Oliver M.J."/>
            <person name="He Y."/>
        </authorList>
    </citation>
    <scope>NUCLEOTIDE SEQUENCE [LARGE SCALE GENOMIC DNA]</scope>
    <source>
        <strain evidence="5">cv. XS01</strain>
    </source>
</reference>
<evidence type="ECO:0000313" key="5">
    <source>
        <dbReference type="Proteomes" id="UP000250235"/>
    </source>
</evidence>
<evidence type="ECO:0000256" key="1">
    <source>
        <dbReference type="ARBA" id="ARBA00007626"/>
    </source>
</evidence>
<dbReference type="PROSITE" id="PS51375">
    <property type="entry name" value="PPR"/>
    <property type="match status" value="4"/>
</dbReference>
<gene>
    <name evidence="4" type="ORF">F511_29593</name>
</gene>
<dbReference type="Proteomes" id="UP000250235">
    <property type="component" value="Unassembled WGS sequence"/>
</dbReference>
<keyword evidence="5" id="KW-1185">Reference proteome</keyword>